<dbReference type="EMBL" id="MTSL01000126">
    <property type="protein sequence ID" value="PJF18401.1"/>
    <property type="molecule type" value="Genomic_DNA"/>
</dbReference>
<evidence type="ECO:0000256" key="3">
    <source>
        <dbReference type="ARBA" id="ARBA00023242"/>
    </source>
</evidence>
<reference evidence="4 5" key="1">
    <citation type="submission" date="2016-10" db="EMBL/GenBank/DDBJ databases">
        <title>The genome of Paramicrosporidium saccamoebae is the missing link in understanding Cryptomycota and Microsporidia evolution.</title>
        <authorList>
            <person name="Quandt C.A."/>
            <person name="Beaudet D."/>
            <person name="Corsaro D."/>
            <person name="Michel R."/>
            <person name="Corradi N."/>
            <person name="James T."/>
        </authorList>
    </citation>
    <scope>NUCLEOTIDE SEQUENCE [LARGE SCALE GENOMIC DNA]</scope>
    <source>
        <strain evidence="4 5">KSL3</strain>
    </source>
</reference>
<dbReference type="Gene3D" id="3.30.1560.10">
    <property type="entry name" value="Mago nashi"/>
    <property type="match status" value="1"/>
</dbReference>
<dbReference type="AlphaFoldDB" id="A0A2H9TKW2"/>
<dbReference type="Pfam" id="PF02792">
    <property type="entry name" value="Mago_nashi"/>
    <property type="match status" value="1"/>
</dbReference>
<evidence type="ECO:0000313" key="4">
    <source>
        <dbReference type="EMBL" id="PJF18401.1"/>
    </source>
</evidence>
<dbReference type="SUPFAM" id="SSF89817">
    <property type="entry name" value="Mago nashi protein"/>
    <property type="match status" value="1"/>
</dbReference>
<proteinExistence type="inferred from homology"/>
<dbReference type="Proteomes" id="UP000240830">
    <property type="component" value="Unassembled WGS sequence"/>
</dbReference>
<dbReference type="FunFam" id="3.30.1560.10:FF:000001">
    <property type="entry name" value="Protein mago nashi homolog"/>
    <property type="match status" value="1"/>
</dbReference>
<dbReference type="GO" id="GO:0008380">
    <property type="term" value="P:RNA splicing"/>
    <property type="evidence" value="ECO:0007669"/>
    <property type="project" value="InterPro"/>
</dbReference>
<accession>A0A2H9TKW2</accession>
<comment type="caution">
    <text evidence="4">The sequence shown here is derived from an EMBL/GenBank/DDBJ whole genome shotgun (WGS) entry which is preliminary data.</text>
</comment>
<comment type="subcellular location">
    <subcellularLocation>
        <location evidence="1">Nucleus</location>
    </subcellularLocation>
</comment>
<comment type="similarity">
    <text evidence="2">Belongs to the mago nashi family.</text>
</comment>
<keyword evidence="3" id="KW-0539">Nucleus</keyword>
<dbReference type="InterPro" id="IPR036605">
    <property type="entry name" value="Mago_nashi_sf"/>
</dbReference>
<dbReference type="GO" id="GO:0035145">
    <property type="term" value="C:exon-exon junction complex"/>
    <property type="evidence" value="ECO:0007669"/>
    <property type="project" value="InterPro"/>
</dbReference>
<evidence type="ECO:0000256" key="1">
    <source>
        <dbReference type="ARBA" id="ARBA00004123"/>
    </source>
</evidence>
<organism evidence="4 5">
    <name type="scientific">Paramicrosporidium saccamoebae</name>
    <dbReference type="NCBI Taxonomy" id="1246581"/>
    <lineage>
        <taxon>Eukaryota</taxon>
        <taxon>Fungi</taxon>
        <taxon>Fungi incertae sedis</taxon>
        <taxon>Cryptomycota</taxon>
        <taxon>Cryptomycota incertae sedis</taxon>
        <taxon>Paramicrosporidium</taxon>
    </lineage>
</organism>
<keyword evidence="5" id="KW-1185">Reference proteome</keyword>
<name>A0A2H9TKW2_9FUNG</name>
<gene>
    <name evidence="4" type="ORF">PSACC_01774</name>
</gene>
<dbReference type="OrthoDB" id="6495301at2759"/>
<protein>
    <submittedName>
        <fullName evidence="4">Protein mago nashi</fullName>
    </submittedName>
</protein>
<dbReference type="CDD" id="cd11295">
    <property type="entry name" value="Mago_nashi"/>
    <property type="match status" value="1"/>
</dbReference>
<sequence>MVRLWDYVANQTLLSNPHQSEPKHLSICYILSRLYTTGHFGRFGHEFLEFEFHPDGMLRYANNSNYKRDSMIRKEVHVSPLVLSELRRMLMESEVMLEDDRMWPLPDKVGKQELETAKLGSLVDVQQSEDPEGLKAFYYLVQDLKSFVFSLVTSHFKVKPI</sequence>
<dbReference type="PANTHER" id="PTHR12638">
    <property type="entry name" value="PROTEIN MAGO NASHI HOMOLOG"/>
    <property type="match status" value="1"/>
</dbReference>
<evidence type="ECO:0000313" key="5">
    <source>
        <dbReference type="Proteomes" id="UP000240830"/>
    </source>
</evidence>
<dbReference type="STRING" id="1246581.A0A2H9TKW2"/>
<evidence type="ECO:0000256" key="2">
    <source>
        <dbReference type="ARBA" id="ARBA00009270"/>
    </source>
</evidence>
<dbReference type="PANTHER" id="PTHR12638:SF0">
    <property type="entry name" value="MAGO HOMOLOG, EXON JUNCTION COMPLEX SUBUNIT-RELATED"/>
    <property type="match status" value="1"/>
</dbReference>
<dbReference type="InterPro" id="IPR004023">
    <property type="entry name" value="Mago_nashi"/>
</dbReference>